<dbReference type="Gene3D" id="3.30.70.270">
    <property type="match status" value="1"/>
</dbReference>
<dbReference type="InterPro" id="IPR050469">
    <property type="entry name" value="Diguanylate_Cyclase"/>
</dbReference>
<dbReference type="InterPro" id="IPR015943">
    <property type="entry name" value="WD40/YVTN_repeat-like_dom_sf"/>
</dbReference>
<evidence type="ECO:0000313" key="5">
    <source>
        <dbReference type="EMBL" id="MBH9552237.1"/>
    </source>
</evidence>
<dbReference type="PROSITE" id="PS50887">
    <property type="entry name" value="GGDEF"/>
    <property type="match status" value="1"/>
</dbReference>
<dbReference type="Gene3D" id="2.130.10.10">
    <property type="entry name" value="YVTN repeat-like/Quinoprotein amine dehydrogenase"/>
    <property type="match status" value="2"/>
</dbReference>
<dbReference type="SMART" id="SM00267">
    <property type="entry name" value="GGDEF"/>
    <property type="match status" value="1"/>
</dbReference>
<dbReference type="InterPro" id="IPR043128">
    <property type="entry name" value="Rev_trsase/Diguanyl_cyclase"/>
</dbReference>
<dbReference type="PANTHER" id="PTHR45138:SF9">
    <property type="entry name" value="DIGUANYLATE CYCLASE DGCM-RELATED"/>
    <property type="match status" value="1"/>
</dbReference>
<dbReference type="FunFam" id="3.30.70.270:FF:000001">
    <property type="entry name" value="Diguanylate cyclase domain protein"/>
    <property type="match status" value="1"/>
</dbReference>
<dbReference type="EMBL" id="JAEDAL010000002">
    <property type="protein sequence ID" value="MBH9552237.1"/>
    <property type="molecule type" value="Genomic_DNA"/>
</dbReference>
<dbReference type="PANTHER" id="PTHR45138">
    <property type="entry name" value="REGULATORY COMPONENTS OF SENSORY TRANSDUCTION SYSTEM"/>
    <property type="match status" value="1"/>
</dbReference>
<gene>
    <name evidence="5" type="ORF">I7X43_05160</name>
</gene>
<keyword evidence="3" id="KW-0812">Transmembrane</keyword>
<dbReference type="SUPFAM" id="SSF55073">
    <property type="entry name" value="Nucleotide cyclase"/>
    <property type="match status" value="1"/>
</dbReference>
<comment type="caution">
    <text evidence="5">The sequence shown here is derived from an EMBL/GenBank/DDBJ whole genome shotgun (WGS) entry which is preliminary data.</text>
</comment>
<dbReference type="Pfam" id="PF07494">
    <property type="entry name" value="Reg_prop"/>
    <property type="match status" value="3"/>
</dbReference>
<dbReference type="RefSeq" id="WP_198099863.1">
    <property type="nucleotide sequence ID" value="NZ_JAEDAL010000002.1"/>
</dbReference>
<evidence type="ECO:0000256" key="2">
    <source>
        <dbReference type="ARBA" id="ARBA00034247"/>
    </source>
</evidence>
<dbReference type="GO" id="GO:1902201">
    <property type="term" value="P:negative regulation of bacterial-type flagellum-dependent cell motility"/>
    <property type="evidence" value="ECO:0007669"/>
    <property type="project" value="TreeGrafter"/>
</dbReference>
<sequence>MLRCAAGWAVRLGLWGGLLWGLLVGGLARAEFERPALAEPLFESVAESTQLGHVVVSALATDHRGFLWIASAAGVARFDGHELQSLKLPIDPQAGSRQFVRSLLWSRAGQLWVGTDHQGLFAYDPLTERWTVYAPAPAGSFVRGSIRGLAEDAQGRIWVATLGNGVQRLDPQTGQLEAYGVRQGLRDERVQSLFFDRNQGVWAGTWSGLDYLGPGQPRFAPAPGPLSLPGETVTSLFEDPLGRLWIGTRAGALLRWTPEGAKLDWLDRGESPLGAPAAFAVMDAGEIWVARGQGVDIRQLGSGRRLQALRPRAIRPYGLAGNDVRAMLRDAAGVLWVGSFGGGLQRHLPNHLAYWVRQADEKELSVLGRVDVRSLLQLPNGEIWVGTAERGIAVLDSELRVLRTQNLPERIERDVVALALGPDHRVWVGIEGRIFVWAQGRWQHVYSLGNVWVRRLLIQADGTALAATHDGVYRLRPGAKAFERLTLRGGKPLSGTVNAVVQALDGRIWLGGQQGLHTLAPGSSELQAVAGGDKLRQDVLGLLFDASQQLWVDLPAGLHRLHGWTGERAELLPVEAANSADGGSFGANLLADASGRIWTQSGVYDPAINRFEPLRDAEGAAHGNAWFRSYVQLKDGRLLFGGSRGLLVVDPTRYRRWQFQPAVQPSRLRIRGQDVPLARLQTKLVLEPDETSFVLDFVAMDLSHPRRNRYRHRLLGVDKDWVESDATARQAAYGGLAPGRYRLEVQGSNRVGDWSPNELKLDIVVRPAWWQTWWARLGGGVLVLGGLLLVVQLRTRWLRRRQAELEFRVQERTQALRELSDALQEKTRALENSAQTDPLTGLHNRRFVTERLDDDLHLVVRQYEEAQRQGQQPRDADLLFFLIDVDHFKQVNDQHGHAAGDSVLKQMRERLQEVFRESDYLVRWGGEEFLVVARASHRRSASLLAERARRAVADRPFELPQGRTLVRTCSIGFACFPLLPDQPRATGWNLLVDLADAALYQAKRGGRNQWAGVVDAGAWSASALAELHLSAETLPDGLTVVSGPQPES</sequence>
<dbReference type="GO" id="GO:0043709">
    <property type="term" value="P:cell adhesion involved in single-species biofilm formation"/>
    <property type="evidence" value="ECO:0007669"/>
    <property type="project" value="TreeGrafter"/>
</dbReference>
<name>A0A931IUL5_9BURK</name>
<reference evidence="5" key="1">
    <citation type="submission" date="2020-12" db="EMBL/GenBank/DDBJ databases">
        <title>The genome sequence of Inhella sp. 4Y17.</title>
        <authorList>
            <person name="Liu Y."/>
        </authorList>
    </citation>
    <scope>NUCLEOTIDE SEQUENCE</scope>
    <source>
        <strain evidence="5">4Y10</strain>
    </source>
</reference>
<dbReference type="AlphaFoldDB" id="A0A931IUL5"/>
<dbReference type="NCBIfam" id="TIGR00254">
    <property type="entry name" value="GGDEF"/>
    <property type="match status" value="1"/>
</dbReference>
<feature type="domain" description="GGDEF" evidence="4">
    <location>
        <begin position="876"/>
        <end position="1015"/>
    </location>
</feature>
<evidence type="ECO:0000256" key="1">
    <source>
        <dbReference type="ARBA" id="ARBA00012528"/>
    </source>
</evidence>
<evidence type="ECO:0000259" key="4">
    <source>
        <dbReference type="PROSITE" id="PS50887"/>
    </source>
</evidence>
<keyword evidence="3" id="KW-1133">Transmembrane helix</keyword>
<dbReference type="InterPro" id="IPR013783">
    <property type="entry name" value="Ig-like_fold"/>
</dbReference>
<dbReference type="Pfam" id="PF00990">
    <property type="entry name" value="GGDEF"/>
    <property type="match status" value="1"/>
</dbReference>
<keyword evidence="6" id="KW-1185">Reference proteome</keyword>
<dbReference type="InterPro" id="IPR011123">
    <property type="entry name" value="Y_Y_Y"/>
</dbReference>
<evidence type="ECO:0000256" key="3">
    <source>
        <dbReference type="SAM" id="Phobius"/>
    </source>
</evidence>
<comment type="catalytic activity">
    <reaction evidence="2">
        <text>2 GTP = 3',3'-c-di-GMP + 2 diphosphate</text>
        <dbReference type="Rhea" id="RHEA:24898"/>
        <dbReference type="ChEBI" id="CHEBI:33019"/>
        <dbReference type="ChEBI" id="CHEBI:37565"/>
        <dbReference type="ChEBI" id="CHEBI:58805"/>
        <dbReference type="EC" id="2.7.7.65"/>
    </reaction>
</comment>
<organism evidence="5 6">
    <name type="scientific">Inhella gelatinilytica</name>
    <dbReference type="NCBI Taxonomy" id="2795030"/>
    <lineage>
        <taxon>Bacteria</taxon>
        <taxon>Pseudomonadati</taxon>
        <taxon>Pseudomonadota</taxon>
        <taxon>Betaproteobacteria</taxon>
        <taxon>Burkholderiales</taxon>
        <taxon>Sphaerotilaceae</taxon>
        <taxon>Inhella</taxon>
    </lineage>
</organism>
<dbReference type="InterPro" id="IPR011110">
    <property type="entry name" value="Reg_prop"/>
</dbReference>
<evidence type="ECO:0000313" key="6">
    <source>
        <dbReference type="Proteomes" id="UP000620139"/>
    </source>
</evidence>
<dbReference type="Pfam" id="PF07495">
    <property type="entry name" value="Y_Y_Y"/>
    <property type="match status" value="1"/>
</dbReference>
<dbReference type="GO" id="GO:0005886">
    <property type="term" value="C:plasma membrane"/>
    <property type="evidence" value="ECO:0007669"/>
    <property type="project" value="TreeGrafter"/>
</dbReference>
<dbReference type="CDD" id="cd01949">
    <property type="entry name" value="GGDEF"/>
    <property type="match status" value="1"/>
</dbReference>
<dbReference type="Gene3D" id="2.60.40.10">
    <property type="entry name" value="Immunoglobulins"/>
    <property type="match status" value="1"/>
</dbReference>
<dbReference type="Proteomes" id="UP000620139">
    <property type="component" value="Unassembled WGS sequence"/>
</dbReference>
<protein>
    <recommendedName>
        <fullName evidence="1">diguanylate cyclase</fullName>
        <ecNumber evidence="1">2.7.7.65</ecNumber>
    </recommendedName>
</protein>
<dbReference type="SUPFAM" id="SSF63829">
    <property type="entry name" value="Calcium-dependent phosphotriesterase"/>
    <property type="match status" value="2"/>
</dbReference>
<dbReference type="InterPro" id="IPR000160">
    <property type="entry name" value="GGDEF_dom"/>
</dbReference>
<accession>A0A931IUL5</accession>
<dbReference type="GO" id="GO:0052621">
    <property type="term" value="F:diguanylate cyclase activity"/>
    <property type="evidence" value="ECO:0007669"/>
    <property type="project" value="UniProtKB-EC"/>
</dbReference>
<dbReference type="InterPro" id="IPR029787">
    <property type="entry name" value="Nucleotide_cyclase"/>
</dbReference>
<keyword evidence="3" id="KW-0472">Membrane</keyword>
<dbReference type="EC" id="2.7.7.65" evidence="1"/>
<feature type="transmembrane region" description="Helical" evidence="3">
    <location>
        <begin position="773"/>
        <end position="791"/>
    </location>
</feature>
<proteinExistence type="predicted"/>